<accession>A0ACB9AG37</accession>
<reference evidence="1 2" key="2">
    <citation type="journal article" date="2022" name="Mol. Ecol. Resour.">
        <title>The genomes of chicory, endive, great burdock and yacon provide insights into Asteraceae paleo-polyploidization history and plant inulin production.</title>
        <authorList>
            <person name="Fan W."/>
            <person name="Wang S."/>
            <person name="Wang H."/>
            <person name="Wang A."/>
            <person name="Jiang F."/>
            <person name="Liu H."/>
            <person name="Zhao H."/>
            <person name="Xu D."/>
            <person name="Zhang Y."/>
        </authorList>
    </citation>
    <scope>NUCLEOTIDE SEQUENCE [LARGE SCALE GENOMIC DNA]</scope>
    <source>
        <strain evidence="2">cv. Punajuju</strain>
        <tissue evidence="1">Leaves</tissue>
    </source>
</reference>
<evidence type="ECO:0000313" key="2">
    <source>
        <dbReference type="Proteomes" id="UP001055811"/>
    </source>
</evidence>
<sequence length="316" mass="36214">MKNKSIPRSQSLGFFGIFRESIKTTYRNRKLLLPVLLLTFLSLSQLEFSEDYIQLPFLNGYMLKWAQDPRTHHNLRRKLDIIAYRGALDDILEALFVKQMTLVFSSIIQILFYVATVSSTYEAYTSKVLGIKGMFLKIKATWKNALITSFCVFLTYSSIICVYLASYGIINIVVANSWSYLISRAITVSTPFCYLYVTALLMVSMVVSVLEEGFGGFKAIGRATKLMNGKRLQASVLMIPFVIASSYCHHVIYGISSFHMRRSRWLAIMIYSRVGSACLLRLFMFVVYTVFYHERKKSLHQKEVKSLYRPIVSGEA</sequence>
<proteinExistence type="predicted"/>
<evidence type="ECO:0000313" key="1">
    <source>
        <dbReference type="EMBL" id="KAI3709177.1"/>
    </source>
</evidence>
<name>A0ACB9AG37_CICIN</name>
<protein>
    <submittedName>
        <fullName evidence="1">Uncharacterized protein</fullName>
    </submittedName>
</protein>
<comment type="caution">
    <text evidence="1">The sequence shown here is derived from an EMBL/GenBank/DDBJ whole genome shotgun (WGS) entry which is preliminary data.</text>
</comment>
<dbReference type="Proteomes" id="UP001055811">
    <property type="component" value="Linkage Group LG07"/>
</dbReference>
<organism evidence="1 2">
    <name type="scientific">Cichorium intybus</name>
    <name type="common">Chicory</name>
    <dbReference type="NCBI Taxonomy" id="13427"/>
    <lineage>
        <taxon>Eukaryota</taxon>
        <taxon>Viridiplantae</taxon>
        <taxon>Streptophyta</taxon>
        <taxon>Embryophyta</taxon>
        <taxon>Tracheophyta</taxon>
        <taxon>Spermatophyta</taxon>
        <taxon>Magnoliopsida</taxon>
        <taxon>eudicotyledons</taxon>
        <taxon>Gunneridae</taxon>
        <taxon>Pentapetalae</taxon>
        <taxon>asterids</taxon>
        <taxon>campanulids</taxon>
        <taxon>Asterales</taxon>
        <taxon>Asteraceae</taxon>
        <taxon>Cichorioideae</taxon>
        <taxon>Cichorieae</taxon>
        <taxon>Cichoriinae</taxon>
        <taxon>Cichorium</taxon>
    </lineage>
</organism>
<reference evidence="2" key="1">
    <citation type="journal article" date="2022" name="Mol. Ecol. Resour.">
        <title>The genomes of chicory, endive, great burdock and yacon provide insights into Asteraceae palaeo-polyploidization history and plant inulin production.</title>
        <authorList>
            <person name="Fan W."/>
            <person name="Wang S."/>
            <person name="Wang H."/>
            <person name="Wang A."/>
            <person name="Jiang F."/>
            <person name="Liu H."/>
            <person name="Zhao H."/>
            <person name="Xu D."/>
            <person name="Zhang Y."/>
        </authorList>
    </citation>
    <scope>NUCLEOTIDE SEQUENCE [LARGE SCALE GENOMIC DNA]</scope>
    <source>
        <strain evidence="2">cv. Punajuju</strain>
    </source>
</reference>
<keyword evidence="2" id="KW-1185">Reference proteome</keyword>
<dbReference type="EMBL" id="CM042015">
    <property type="protein sequence ID" value="KAI3709177.1"/>
    <property type="molecule type" value="Genomic_DNA"/>
</dbReference>
<gene>
    <name evidence="1" type="ORF">L2E82_38936</name>
</gene>